<sequence length="281" mass="30635">MTSKRVFAHFNKRDQQTSVTMKKTYALLLGLFCLIGYAQDKPAADNAAEVAKKLANPVSSMISVPFQFNLDVSIGSANGYRMTTNFQPVVPVSFNEKLNLITRVVLPIMAEEDVMLTGKHFGLGDAVISGFFSPKESKVTWGIGPALLVPTATESIFGTGKFGVGPTAVALVQKNGFTYGALVNQIWSVAGNSDRGDVNQMFLQPFFAYNWPTGAGITLNMEMIQNWKYDRFTGYFNPVGTMVGKFGKQTVSFAIGPRIPLNGQTLGDWGVRSAITFVFPK</sequence>
<name>A0A2A4G6E6_9FLAO</name>
<keyword evidence="2" id="KW-1185">Reference proteome</keyword>
<evidence type="ECO:0000313" key="2">
    <source>
        <dbReference type="Proteomes" id="UP000219559"/>
    </source>
</evidence>
<evidence type="ECO:0008006" key="3">
    <source>
        <dbReference type="Google" id="ProtNLM"/>
    </source>
</evidence>
<dbReference type="AlphaFoldDB" id="A0A2A4G6E6"/>
<comment type="caution">
    <text evidence="1">The sequence shown here is derived from an EMBL/GenBank/DDBJ whole genome shotgun (WGS) entry which is preliminary data.</text>
</comment>
<organism evidence="1 2">
    <name type="scientific">Sediminicola luteus</name>
    <dbReference type="NCBI Taxonomy" id="319238"/>
    <lineage>
        <taxon>Bacteria</taxon>
        <taxon>Pseudomonadati</taxon>
        <taxon>Bacteroidota</taxon>
        <taxon>Flavobacteriia</taxon>
        <taxon>Flavobacteriales</taxon>
        <taxon>Flavobacteriaceae</taxon>
        <taxon>Sediminicola</taxon>
    </lineage>
</organism>
<reference evidence="1 2" key="1">
    <citation type="submission" date="2017-04" db="EMBL/GenBank/DDBJ databases">
        <title>A new member of the family Flavobacteriaceae isolated from ascidians.</title>
        <authorList>
            <person name="Chen L."/>
        </authorList>
    </citation>
    <scope>NUCLEOTIDE SEQUENCE [LARGE SCALE GENOMIC DNA]</scope>
    <source>
        <strain evidence="1 2">HQA918</strain>
    </source>
</reference>
<dbReference type="Proteomes" id="UP000219559">
    <property type="component" value="Unassembled WGS sequence"/>
</dbReference>
<evidence type="ECO:0000313" key="1">
    <source>
        <dbReference type="EMBL" id="PCE63556.1"/>
    </source>
</evidence>
<dbReference type="EMBL" id="NBWU01000005">
    <property type="protein sequence ID" value="PCE63556.1"/>
    <property type="molecule type" value="Genomic_DNA"/>
</dbReference>
<gene>
    <name evidence="1" type="ORF">B7P33_15260</name>
</gene>
<protein>
    <recommendedName>
        <fullName evidence="3">Transporter</fullName>
    </recommendedName>
</protein>
<accession>A0A2A4G6E6</accession>
<proteinExistence type="predicted"/>